<gene>
    <name evidence="1" type="ORF">LMG32879_002394</name>
</gene>
<evidence type="ECO:0000313" key="1">
    <source>
        <dbReference type="EMBL" id="CAI9121547.1"/>
    </source>
</evidence>
<dbReference type="AlphaFoldDB" id="A0AA35USU8"/>
<proteinExistence type="predicted"/>
<keyword evidence="2" id="KW-1185">Reference proteome</keyword>
<name>A0AA35USU8_9PROT</name>
<accession>A0AA35USU8</accession>
<dbReference type="EMBL" id="CATKSH010000017">
    <property type="protein sequence ID" value="CAI9121547.1"/>
    <property type="molecule type" value="Genomic_DNA"/>
</dbReference>
<sequence length="85" mass="9266">MNGFPLVCDPEGEILTRWQGVETEFASGEPALDEEMAYIVDPTGVIRRTVTFLPGTQQDFDSIVRIFATLLDGPLHGSLEISLAA</sequence>
<comment type="caution">
    <text evidence="1">The sequence shown here is derived from an EMBL/GenBank/DDBJ whole genome shotgun (WGS) entry which is preliminary data.</text>
</comment>
<organism evidence="1 2">
    <name type="scientific">Brytella acorum</name>
    <dbReference type="NCBI Taxonomy" id="2959299"/>
    <lineage>
        <taxon>Bacteria</taxon>
        <taxon>Pseudomonadati</taxon>
        <taxon>Pseudomonadota</taxon>
        <taxon>Alphaproteobacteria</taxon>
        <taxon>Acetobacterales</taxon>
        <taxon>Acetobacteraceae</taxon>
        <taxon>Brytella</taxon>
    </lineage>
</organism>
<reference evidence="1" key="1">
    <citation type="submission" date="2023-03" db="EMBL/GenBank/DDBJ databases">
        <authorList>
            <person name="Cleenwerck I."/>
        </authorList>
    </citation>
    <scope>NUCLEOTIDE SEQUENCE</scope>
    <source>
        <strain evidence="1">LMG 32879</strain>
    </source>
</reference>
<dbReference type="RefSeq" id="WP_289843691.1">
    <property type="nucleotide sequence ID" value="NZ_CATKSH010000017.1"/>
</dbReference>
<evidence type="ECO:0000313" key="2">
    <source>
        <dbReference type="Proteomes" id="UP001176960"/>
    </source>
</evidence>
<protein>
    <submittedName>
        <fullName evidence="1">Uncharacterized protein</fullName>
    </submittedName>
</protein>
<dbReference type="Proteomes" id="UP001176960">
    <property type="component" value="Unassembled WGS sequence"/>
</dbReference>